<evidence type="ECO:0000313" key="2">
    <source>
        <dbReference type="EMBL" id="MBB4841861.1"/>
    </source>
</evidence>
<keyword evidence="2" id="KW-0808">Transferase</keyword>
<accession>A0A840L207</accession>
<evidence type="ECO:0000259" key="1">
    <source>
        <dbReference type="PROSITE" id="PS51186"/>
    </source>
</evidence>
<dbReference type="PROSITE" id="PS51186">
    <property type="entry name" value="GNAT"/>
    <property type="match status" value="1"/>
</dbReference>
<dbReference type="RefSeq" id="WP_184295600.1">
    <property type="nucleotide sequence ID" value="NZ_JACHLP010000001.1"/>
</dbReference>
<dbReference type="EMBL" id="JACHLP010000001">
    <property type="protein sequence ID" value="MBB4841861.1"/>
    <property type="molecule type" value="Genomic_DNA"/>
</dbReference>
<sequence>MPNVQDLLQPLQLAPVTLSGRHVRLEPLSLAHVDELAAVGTAPELWTWVPTQVRNRDEMQAYVETALAEQSRGQSLPFAILDAPSGAVIGSTRFGSISAKDRRLEIGWTWVAPSHQRSGANTEAKTLLLTHAFEALGALRVELKTDVLNAKSRAAILRLGAQQEGIFRRHVICSTGRVRDTVYFSIIDAEWPAVKARLASLLR</sequence>
<gene>
    <name evidence="2" type="ORF">HNP55_000356</name>
</gene>
<comment type="caution">
    <text evidence="2">The sequence shown here is derived from an EMBL/GenBank/DDBJ whole genome shotgun (WGS) entry which is preliminary data.</text>
</comment>
<name>A0A840L207_9BURK</name>
<organism evidence="2 3">
    <name type="scientific">Roseateles oligotrophus</name>
    <dbReference type="NCBI Taxonomy" id="1769250"/>
    <lineage>
        <taxon>Bacteria</taxon>
        <taxon>Pseudomonadati</taxon>
        <taxon>Pseudomonadota</taxon>
        <taxon>Betaproteobacteria</taxon>
        <taxon>Burkholderiales</taxon>
        <taxon>Sphaerotilaceae</taxon>
        <taxon>Roseateles</taxon>
    </lineage>
</organism>
<dbReference type="SUPFAM" id="SSF55729">
    <property type="entry name" value="Acyl-CoA N-acyltransferases (Nat)"/>
    <property type="match status" value="1"/>
</dbReference>
<dbReference type="InterPro" id="IPR000182">
    <property type="entry name" value="GNAT_dom"/>
</dbReference>
<dbReference type="AlphaFoldDB" id="A0A840L207"/>
<keyword evidence="3" id="KW-1185">Reference proteome</keyword>
<dbReference type="PANTHER" id="PTHR43610">
    <property type="entry name" value="BLL6696 PROTEIN"/>
    <property type="match status" value="1"/>
</dbReference>
<protein>
    <submittedName>
        <fullName evidence="2">RimJ/RimL family protein N-acetyltransferase</fullName>
    </submittedName>
</protein>
<feature type="domain" description="N-acetyltransferase" evidence="1">
    <location>
        <begin position="23"/>
        <end position="185"/>
    </location>
</feature>
<dbReference type="InterPro" id="IPR016181">
    <property type="entry name" value="Acyl_CoA_acyltransferase"/>
</dbReference>
<evidence type="ECO:0000313" key="3">
    <source>
        <dbReference type="Proteomes" id="UP000562027"/>
    </source>
</evidence>
<reference evidence="2 3" key="1">
    <citation type="submission" date="2020-08" db="EMBL/GenBank/DDBJ databases">
        <title>Functional genomics of gut bacteria from endangered species of beetles.</title>
        <authorList>
            <person name="Carlos-Shanley C."/>
        </authorList>
    </citation>
    <scope>NUCLEOTIDE SEQUENCE [LARGE SCALE GENOMIC DNA]</scope>
    <source>
        <strain evidence="2 3">S00239</strain>
    </source>
</reference>
<dbReference type="PANTHER" id="PTHR43610:SF1">
    <property type="entry name" value="N-ACETYLTRANSFERASE DOMAIN-CONTAINING PROTEIN"/>
    <property type="match status" value="1"/>
</dbReference>
<dbReference type="Proteomes" id="UP000562027">
    <property type="component" value="Unassembled WGS sequence"/>
</dbReference>
<proteinExistence type="predicted"/>
<dbReference type="Gene3D" id="3.40.630.30">
    <property type="match status" value="1"/>
</dbReference>
<dbReference type="Pfam" id="PF13302">
    <property type="entry name" value="Acetyltransf_3"/>
    <property type="match status" value="1"/>
</dbReference>
<dbReference type="GO" id="GO:0016747">
    <property type="term" value="F:acyltransferase activity, transferring groups other than amino-acyl groups"/>
    <property type="evidence" value="ECO:0007669"/>
    <property type="project" value="InterPro"/>
</dbReference>